<keyword evidence="4 7" id="KW-0812">Transmembrane</keyword>
<dbReference type="OrthoDB" id="284492at2"/>
<keyword evidence="6" id="KW-0472">Membrane</keyword>
<proteinExistence type="inferred from homology"/>
<keyword evidence="7" id="KW-0653">Protein transport</keyword>
<accession>A0A5C5XB39</accession>
<evidence type="ECO:0000256" key="1">
    <source>
        <dbReference type="ARBA" id="ARBA00004162"/>
    </source>
</evidence>
<dbReference type="PANTHER" id="PTHR30558">
    <property type="entry name" value="EXBD MEMBRANE COMPONENT OF PMF-DRIVEN MACROMOLECULE IMPORT SYSTEM"/>
    <property type="match status" value="1"/>
</dbReference>
<keyword evidence="3" id="KW-1003">Cell membrane</keyword>
<sequence length="158" mass="18035">MRYKQTASTVLEPDMTPMIDVVFQLIAFFMLVTNFEQTQADERVKLPSDQLARPPEAARDKVLVVNIGFNRNKLGEKTDPEAYIFEGDELIPVLDYGRRLLEEKRVAQALYGPEGNQEMTIEIRADSETPTGLIQELIKLSQENGFEKFSLRAKQLVK</sequence>
<comment type="similarity">
    <text evidence="2 7">Belongs to the ExbD/TolR family.</text>
</comment>
<evidence type="ECO:0000256" key="3">
    <source>
        <dbReference type="ARBA" id="ARBA00022475"/>
    </source>
</evidence>
<keyword evidence="7" id="KW-0813">Transport</keyword>
<comment type="caution">
    <text evidence="8">The sequence shown here is derived from an EMBL/GenBank/DDBJ whole genome shotgun (WGS) entry which is preliminary data.</text>
</comment>
<evidence type="ECO:0000256" key="7">
    <source>
        <dbReference type="RuleBase" id="RU003879"/>
    </source>
</evidence>
<dbReference type="RefSeq" id="WP_146502043.1">
    <property type="nucleotide sequence ID" value="NZ_SJPG01000001.1"/>
</dbReference>
<comment type="subcellular location">
    <subcellularLocation>
        <location evidence="1">Cell membrane</location>
        <topology evidence="1">Single-pass membrane protein</topology>
    </subcellularLocation>
    <subcellularLocation>
        <location evidence="7">Cell membrane</location>
        <topology evidence="7">Single-pass type II membrane protein</topology>
    </subcellularLocation>
</comment>
<keyword evidence="9" id="KW-1185">Reference proteome</keyword>
<dbReference type="PANTHER" id="PTHR30558:SF3">
    <property type="entry name" value="BIOPOLYMER TRANSPORT PROTEIN EXBD-RELATED"/>
    <property type="match status" value="1"/>
</dbReference>
<evidence type="ECO:0000313" key="8">
    <source>
        <dbReference type="EMBL" id="TWT59859.1"/>
    </source>
</evidence>
<keyword evidence="5" id="KW-1133">Transmembrane helix</keyword>
<dbReference type="EMBL" id="SJPG01000001">
    <property type="protein sequence ID" value="TWT59859.1"/>
    <property type="molecule type" value="Genomic_DNA"/>
</dbReference>
<dbReference type="InterPro" id="IPR003400">
    <property type="entry name" value="ExbD"/>
</dbReference>
<evidence type="ECO:0000256" key="5">
    <source>
        <dbReference type="ARBA" id="ARBA00022989"/>
    </source>
</evidence>
<gene>
    <name evidence="8" type="ORF">Pan54_05700</name>
</gene>
<name>A0A5C5XB39_9PLAN</name>
<dbReference type="Proteomes" id="UP000316095">
    <property type="component" value="Unassembled WGS sequence"/>
</dbReference>
<organism evidence="8 9">
    <name type="scientific">Rubinisphaera italica</name>
    <dbReference type="NCBI Taxonomy" id="2527969"/>
    <lineage>
        <taxon>Bacteria</taxon>
        <taxon>Pseudomonadati</taxon>
        <taxon>Planctomycetota</taxon>
        <taxon>Planctomycetia</taxon>
        <taxon>Planctomycetales</taxon>
        <taxon>Planctomycetaceae</taxon>
        <taxon>Rubinisphaera</taxon>
    </lineage>
</organism>
<dbReference type="GO" id="GO:0005886">
    <property type="term" value="C:plasma membrane"/>
    <property type="evidence" value="ECO:0007669"/>
    <property type="project" value="UniProtKB-SubCell"/>
</dbReference>
<evidence type="ECO:0000256" key="4">
    <source>
        <dbReference type="ARBA" id="ARBA00022692"/>
    </source>
</evidence>
<dbReference type="AlphaFoldDB" id="A0A5C5XB39"/>
<protein>
    <submittedName>
        <fullName evidence="8">Biopolymer transport protein ExbD/TolR</fullName>
    </submittedName>
</protein>
<dbReference type="Pfam" id="PF02472">
    <property type="entry name" value="ExbD"/>
    <property type="match status" value="1"/>
</dbReference>
<evidence type="ECO:0000313" key="9">
    <source>
        <dbReference type="Proteomes" id="UP000316095"/>
    </source>
</evidence>
<evidence type="ECO:0000256" key="6">
    <source>
        <dbReference type="ARBA" id="ARBA00023136"/>
    </source>
</evidence>
<dbReference type="GO" id="GO:0022857">
    <property type="term" value="F:transmembrane transporter activity"/>
    <property type="evidence" value="ECO:0007669"/>
    <property type="project" value="InterPro"/>
</dbReference>
<evidence type="ECO:0000256" key="2">
    <source>
        <dbReference type="ARBA" id="ARBA00005811"/>
    </source>
</evidence>
<dbReference type="GO" id="GO:0015031">
    <property type="term" value="P:protein transport"/>
    <property type="evidence" value="ECO:0007669"/>
    <property type="project" value="UniProtKB-KW"/>
</dbReference>
<reference evidence="8 9" key="1">
    <citation type="submission" date="2019-02" db="EMBL/GenBank/DDBJ databases">
        <title>Deep-cultivation of Planctomycetes and their phenomic and genomic characterization uncovers novel biology.</title>
        <authorList>
            <person name="Wiegand S."/>
            <person name="Jogler M."/>
            <person name="Boedeker C."/>
            <person name="Pinto D."/>
            <person name="Vollmers J."/>
            <person name="Rivas-Marin E."/>
            <person name="Kohn T."/>
            <person name="Peeters S.H."/>
            <person name="Heuer A."/>
            <person name="Rast P."/>
            <person name="Oberbeckmann S."/>
            <person name="Bunk B."/>
            <person name="Jeske O."/>
            <person name="Meyerdierks A."/>
            <person name="Storesund J.E."/>
            <person name="Kallscheuer N."/>
            <person name="Luecker S."/>
            <person name="Lage O.M."/>
            <person name="Pohl T."/>
            <person name="Merkel B.J."/>
            <person name="Hornburger P."/>
            <person name="Mueller R.-W."/>
            <person name="Bruemmer F."/>
            <person name="Labrenz M."/>
            <person name="Spormann A.M."/>
            <person name="Op Den Camp H."/>
            <person name="Overmann J."/>
            <person name="Amann R."/>
            <person name="Jetten M.S.M."/>
            <person name="Mascher T."/>
            <person name="Medema M.H."/>
            <person name="Devos D.P."/>
            <person name="Kaster A.-K."/>
            <person name="Ovreas L."/>
            <person name="Rohde M."/>
            <person name="Galperin M.Y."/>
            <person name="Jogler C."/>
        </authorList>
    </citation>
    <scope>NUCLEOTIDE SEQUENCE [LARGE SCALE GENOMIC DNA]</scope>
    <source>
        <strain evidence="8 9">Pan54</strain>
    </source>
</reference>